<dbReference type="EMBL" id="CM009749">
    <property type="protein sequence ID" value="PUZ75602.1"/>
    <property type="molecule type" value="Genomic_DNA"/>
</dbReference>
<dbReference type="Proteomes" id="UP000244336">
    <property type="component" value="Chromosome 1"/>
</dbReference>
<accession>A0A2T7F697</accession>
<feature type="region of interest" description="Disordered" evidence="1">
    <location>
        <begin position="1"/>
        <end position="26"/>
    </location>
</feature>
<evidence type="ECO:0000256" key="1">
    <source>
        <dbReference type="SAM" id="MobiDB-lite"/>
    </source>
</evidence>
<reference evidence="2 3" key="1">
    <citation type="submission" date="2018-04" db="EMBL/GenBank/DDBJ databases">
        <title>WGS assembly of Panicum hallii var. hallii HAL2.</title>
        <authorList>
            <person name="Lovell J."/>
            <person name="Jenkins J."/>
            <person name="Lowry D."/>
            <person name="Mamidi S."/>
            <person name="Sreedasyam A."/>
            <person name="Weng X."/>
            <person name="Barry K."/>
            <person name="Bonette J."/>
            <person name="Campitelli B."/>
            <person name="Daum C."/>
            <person name="Gordon S."/>
            <person name="Gould B."/>
            <person name="Lipzen A."/>
            <person name="MacQueen A."/>
            <person name="Palacio-Mejia J."/>
            <person name="Plott C."/>
            <person name="Shakirov E."/>
            <person name="Shu S."/>
            <person name="Yoshinaga Y."/>
            <person name="Zane M."/>
            <person name="Rokhsar D."/>
            <person name="Grimwood J."/>
            <person name="Schmutz J."/>
            <person name="Juenger T."/>
        </authorList>
    </citation>
    <scope>NUCLEOTIDE SEQUENCE [LARGE SCALE GENOMIC DNA]</scope>
    <source>
        <strain evidence="3">cv. HAL2</strain>
    </source>
</reference>
<keyword evidence="3" id="KW-1185">Reference proteome</keyword>
<proteinExistence type="predicted"/>
<protein>
    <submittedName>
        <fullName evidence="2">Uncharacterized protein</fullName>
    </submittedName>
</protein>
<dbReference type="AlphaFoldDB" id="A0A2T7F697"/>
<organism evidence="2 3">
    <name type="scientific">Panicum hallii var. hallii</name>
    <dbReference type="NCBI Taxonomy" id="1504633"/>
    <lineage>
        <taxon>Eukaryota</taxon>
        <taxon>Viridiplantae</taxon>
        <taxon>Streptophyta</taxon>
        <taxon>Embryophyta</taxon>
        <taxon>Tracheophyta</taxon>
        <taxon>Spermatophyta</taxon>
        <taxon>Magnoliopsida</taxon>
        <taxon>Liliopsida</taxon>
        <taxon>Poales</taxon>
        <taxon>Poaceae</taxon>
        <taxon>PACMAD clade</taxon>
        <taxon>Panicoideae</taxon>
        <taxon>Panicodae</taxon>
        <taxon>Paniceae</taxon>
        <taxon>Panicinae</taxon>
        <taxon>Panicum</taxon>
        <taxon>Panicum sect. Panicum</taxon>
    </lineage>
</organism>
<evidence type="ECO:0000313" key="3">
    <source>
        <dbReference type="Proteomes" id="UP000244336"/>
    </source>
</evidence>
<sequence length="71" mass="7724">MTSELPSPKPGGHVLSPYSGRAKSGPWSKMGLRDGYGKLADRTLYGCLGPVRPCKLRFRKLGFVSCLVRVS</sequence>
<name>A0A2T7F697_9POAL</name>
<gene>
    <name evidence="2" type="ORF">GQ55_1G193600</name>
</gene>
<dbReference type="Gramene" id="PUZ75602">
    <property type="protein sequence ID" value="PUZ75602"/>
    <property type="gene ID" value="GQ55_1G193600"/>
</dbReference>
<evidence type="ECO:0000313" key="2">
    <source>
        <dbReference type="EMBL" id="PUZ75602.1"/>
    </source>
</evidence>